<sequence length="513" mass="54023">MDLFSNLAMGFSAAFAPSTLLYCFLGVFLGTLIGVLPGIGALATISLLLPITYHMTPAAAIIMLAGVYYGASYGGSTASILLNLPGTPSSAVACLDGYPMSRQGRGGVALFMTTVASFVGAVIGLFVMAAFTPTIAELGLKFGPAEYFAMMLLGLIAASTIATGSPVKGIAMVVLGLLLGMIGTDVNSGVARYSFGVPELTDGLNLVALAMGIFGISEVISSINRIHHGKAEKITLRSMMPTRDDNRRSVMPMLRGSAIGSFFGALPGTGSAIASFMSYATEKKVAKQPERFGRGAVEGVTAPEAANNAAVQTAFVPTLSLGIPGDAVMALMLGALIIHGIQPGPMMITEQPELYWGLIASFVIGNVMLVILNIPLIGVWVALLRIPYRVLFPAIVVFICLGVYSVNNNPFDVYMVALVGSIGYLMTLLKFEPAPLLLGFILGPLMEENLRRTLLLSRGDPMVFVERPISATLLAIGTLVLAWSLVSFMRGRRRVVVAPGEPDLPVEPAPQQR</sequence>
<keyword evidence="1" id="KW-0812">Transmembrane</keyword>
<feature type="transmembrane region" description="Helical" evidence="1">
    <location>
        <begin position="170"/>
        <end position="191"/>
    </location>
</feature>
<evidence type="ECO:0000313" key="4">
    <source>
        <dbReference type="Proteomes" id="UP000613011"/>
    </source>
</evidence>
<feature type="transmembrane region" description="Helical" evidence="1">
    <location>
        <begin position="108"/>
        <end position="132"/>
    </location>
</feature>
<organism evidence="3 4">
    <name type="scientific">Ramlibacter aurantiacus</name>
    <dbReference type="NCBI Taxonomy" id="2801330"/>
    <lineage>
        <taxon>Bacteria</taxon>
        <taxon>Pseudomonadati</taxon>
        <taxon>Pseudomonadota</taxon>
        <taxon>Betaproteobacteria</taxon>
        <taxon>Burkholderiales</taxon>
        <taxon>Comamonadaceae</taxon>
        <taxon>Ramlibacter</taxon>
    </lineage>
</organism>
<protein>
    <submittedName>
        <fullName evidence="3">Tripartite tricarboxylate transporter permease</fullName>
    </submittedName>
</protein>
<feature type="transmembrane region" description="Helical" evidence="1">
    <location>
        <begin position="51"/>
        <end position="71"/>
    </location>
</feature>
<feature type="transmembrane region" description="Helical" evidence="1">
    <location>
        <begin position="321"/>
        <end position="342"/>
    </location>
</feature>
<gene>
    <name evidence="3" type="ORF">JI739_23750</name>
</gene>
<evidence type="ECO:0000313" key="3">
    <source>
        <dbReference type="EMBL" id="MBL0423372.1"/>
    </source>
</evidence>
<dbReference type="PANTHER" id="PTHR35342:SF5">
    <property type="entry name" value="TRICARBOXYLIC TRANSPORT PROTEIN"/>
    <property type="match status" value="1"/>
</dbReference>
<dbReference type="InterPro" id="IPR002823">
    <property type="entry name" value="DUF112_TM"/>
</dbReference>
<feature type="transmembrane region" description="Helical" evidence="1">
    <location>
        <begin position="257"/>
        <end position="280"/>
    </location>
</feature>
<evidence type="ECO:0000256" key="1">
    <source>
        <dbReference type="SAM" id="Phobius"/>
    </source>
</evidence>
<feature type="transmembrane region" description="Helical" evidence="1">
    <location>
        <begin position="469"/>
        <end position="486"/>
    </location>
</feature>
<dbReference type="Proteomes" id="UP000613011">
    <property type="component" value="Unassembled WGS sequence"/>
</dbReference>
<dbReference type="PANTHER" id="PTHR35342">
    <property type="entry name" value="TRICARBOXYLIC TRANSPORT PROTEIN"/>
    <property type="match status" value="1"/>
</dbReference>
<reference evidence="3" key="1">
    <citation type="submission" date="2021-01" db="EMBL/GenBank/DDBJ databases">
        <title>Ramlibacter sp. strain AW1 16S ribosomal RNA gene Genome sequencing and assembly.</title>
        <authorList>
            <person name="Kang M."/>
        </authorList>
    </citation>
    <scope>NUCLEOTIDE SEQUENCE</scope>
    <source>
        <strain evidence="3">AW1</strain>
    </source>
</reference>
<dbReference type="EMBL" id="JAEQNA010000014">
    <property type="protein sequence ID" value="MBL0423372.1"/>
    <property type="molecule type" value="Genomic_DNA"/>
</dbReference>
<feature type="transmembrane region" description="Helical" evidence="1">
    <location>
        <begin position="20"/>
        <end position="45"/>
    </location>
</feature>
<accession>A0A936ZM32</accession>
<dbReference type="RefSeq" id="WP_201686508.1">
    <property type="nucleotide sequence ID" value="NZ_JAEQNA010000014.1"/>
</dbReference>
<feature type="transmembrane region" description="Helical" evidence="1">
    <location>
        <begin position="203"/>
        <end position="223"/>
    </location>
</feature>
<evidence type="ECO:0000259" key="2">
    <source>
        <dbReference type="Pfam" id="PF01970"/>
    </source>
</evidence>
<proteinExistence type="predicted"/>
<keyword evidence="1" id="KW-1133">Transmembrane helix</keyword>
<keyword evidence="1" id="KW-0472">Membrane</keyword>
<feature type="transmembrane region" description="Helical" evidence="1">
    <location>
        <begin position="386"/>
        <end position="406"/>
    </location>
</feature>
<name>A0A936ZM32_9BURK</name>
<feature type="domain" description="DUF112" evidence="2">
    <location>
        <begin position="20"/>
        <end position="438"/>
    </location>
</feature>
<dbReference type="AlphaFoldDB" id="A0A936ZM32"/>
<keyword evidence="4" id="KW-1185">Reference proteome</keyword>
<comment type="caution">
    <text evidence="3">The sequence shown here is derived from an EMBL/GenBank/DDBJ whole genome shotgun (WGS) entry which is preliminary data.</text>
</comment>
<dbReference type="Pfam" id="PF01970">
    <property type="entry name" value="TctA"/>
    <property type="match status" value="1"/>
</dbReference>
<feature type="transmembrane region" description="Helical" evidence="1">
    <location>
        <begin position="144"/>
        <end position="163"/>
    </location>
</feature>
<feature type="transmembrane region" description="Helical" evidence="1">
    <location>
        <begin position="354"/>
        <end position="380"/>
    </location>
</feature>